<dbReference type="InterPro" id="IPR000210">
    <property type="entry name" value="BTB/POZ_dom"/>
</dbReference>
<reference evidence="5 6" key="1">
    <citation type="submission" date="2021-06" db="EMBL/GenBank/DDBJ databases">
        <title>Chromosome-level genome assembly of the red-tail catfish (Hemibagrus wyckioides).</title>
        <authorList>
            <person name="Shao F."/>
        </authorList>
    </citation>
    <scope>NUCLEOTIDE SEQUENCE [LARGE SCALE GENOMIC DNA]</scope>
    <source>
        <strain evidence="5">EC202008001</strain>
        <tissue evidence="5">Blood</tissue>
    </source>
</reference>
<keyword evidence="3" id="KW-0472">Membrane</keyword>
<dbReference type="PROSITE" id="PS50097">
    <property type="entry name" value="BTB"/>
    <property type="match status" value="1"/>
</dbReference>
<dbReference type="PANTHER" id="PTHR24412">
    <property type="entry name" value="KELCH PROTEIN"/>
    <property type="match status" value="1"/>
</dbReference>
<evidence type="ECO:0000256" key="3">
    <source>
        <dbReference type="SAM" id="Phobius"/>
    </source>
</evidence>
<dbReference type="PANTHER" id="PTHR24412:SF496">
    <property type="entry name" value="ECTODERM-NEURAL CORTEX PROTEIN 1"/>
    <property type="match status" value="1"/>
</dbReference>
<dbReference type="GO" id="GO:0005737">
    <property type="term" value="C:cytoplasm"/>
    <property type="evidence" value="ECO:0007669"/>
    <property type="project" value="TreeGrafter"/>
</dbReference>
<dbReference type="GO" id="GO:0006511">
    <property type="term" value="P:ubiquitin-dependent protein catabolic process"/>
    <property type="evidence" value="ECO:0007669"/>
    <property type="project" value="TreeGrafter"/>
</dbReference>
<evidence type="ECO:0000259" key="4">
    <source>
        <dbReference type="PROSITE" id="PS50097"/>
    </source>
</evidence>
<comment type="caution">
    <text evidence="5">The sequence shown here is derived from an EMBL/GenBank/DDBJ whole genome shotgun (WGS) entry which is preliminary data.</text>
</comment>
<accession>A0A9D3N1G0</accession>
<evidence type="ECO:0000313" key="5">
    <source>
        <dbReference type="EMBL" id="KAG7314603.1"/>
    </source>
</evidence>
<keyword evidence="3" id="KW-1133">Transmembrane helix</keyword>
<organism evidence="5 6">
    <name type="scientific">Hemibagrus wyckioides</name>
    <dbReference type="NCBI Taxonomy" id="337641"/>
    <lineage>
        <taxon>Eukaryota</taxon>
        <taxon>Metazoa</taxon>
        <taxon>Chordata</taxon>
        <taxon>Craniata</taxon>
        <taxon>Vertebrata</taxon>
        <taxon>Euteleostomi</taxon>
        <taxon>Actinopterygii</taxon>
        <taxon>Neopterygii</taxon>
        <taxon>Teleostei</taxon>
        <taxon>Ostariophysi</taxon>
        <taxon>Siluriformes</taxon>
        <taxon>Bagridae</taxon>
        <taxon>Hemibagrus</taxon>
    </lineage>
</organism>
<dbReference type="Pfam" id="PF00651">
    <property type="entry name" value="BTB"/>
    <property type="match status" value="1"/>
</dbReference>
<protein>
    <recommendedName>
        <fullName evidence="4">BTB domain-containing protein</fullName>
    </recommendedName>
</protein>
<dbReference type="GO" id="GO:0031463">
    <property type="term" value="C:Cul3-RING ubiquitin ligase complex"/>
    <property type="evidence" value="ECO:0007669"/>
    <property type="project" value="TreeGrafter"/>
</dbReference>
<dbReference type="AlphaFoldDB" id="A0A9D3N1G0"/>
<evidence type="ECO:0000256" key="1">
    <source>
        <dbReference type="ARBA" id="ARBA00022441"/>
    </source>
</evidence>
<evidence type="ECO:0000256" key="2">
    <source>
        <dbReference type="ARBA" id="ARBA00022737"/>
    </source>
</evidence>
<dbReference type="Proteomes" id="UP000824219">
    <property type="component" value="Linkage Group LG28"/>
</dbReference>
<dbReference type="EMBL" id="JAHKSW010000028">
    <property type="protein sequence ID" value="KAG7314603.1"/>
    <property type="molecule type" value="Genomic_DNA"/>
</dbReference>
<feature type="transmembrane region" description="Helical" evidence="3">
    <location>
        <begin position="190"/>
        <end position="207"/>
    </location>
</feature>
<keyword evidence="3" id="KW-0812">Transmembrane</keyword>
<name>A0A9D3N1G0_9TELE</name>
<dbReference type="Gene3D" id="3.30.710.10">
    <property type="entry name" value="Potassium Channel Kv1.1, Chain A"/>
    <property type="match status" value="1"/>
</dbReference>
<evidence type="ECO:0000313" key="6">
    <source>
        <dbReference type="Proteomes" id="UP000824219"/>
    </source>
</evidence>
<gene>
    <name evidence="5" type="ORF">KOW79_021906</name>
</gene>
<keyword evidence="1" id="KW-0880">Kelch repeat</keyword>
<dbReference type="InterPro" id="IPR011333">
    <property type="entry name" value="SKP1/BTB/POZ_sf"/>
</dbReference>
<sequence>MSGARGLKSERIVAVCGLVCTRTKRKTDRIELLLCHKEDSMKMSVCVHENRKSRASTGSMNIYLFHKSSYADSVLMHLNVLRKQRLFTDVLLHAGSRSFPCHRAVLAACSRYFEAMFSGGLRESQAKEVDFRDSIHPEVLELLLDYAYSSRVVINEENAESLLEAAPGNTSQPDKCMSLHLPSSIKKSCAMYWIPAVTISCFLCNLIKRR</sequence>
<dbReference type="SUPFAM" id="SSF54695">
    <property type="entry name" value="POZ domain"/>
    <property type="match status" value="1"/>
</dbReference>
<proteinExistence type="predicted"/>
<keyword evidence="2" id="KW-0677">Repeat</keyword>
<keyword evidence="6" id="KW-1185">Reference proteome</keyword>
<dbReference type="OrthoDB" id="6359816at2759"/>
<dbReference type="SMART" id="SM00225">
    <property type="entry name" value="BTB"/>
    <property type="match status" value="1"/>
</dbReference>
<feature type="domain" description="BTB" evidence="4">
    <location>
        <begin position="88"/>
        <end position="156"/>
    </location>
</feature>